<keyword evidence="1 2" id="KW-0732">Signal</keyword>
<protein>
    <submittedName>
        <fullName evidence="4">OstA family protein</fullName>
    </submittedName>
</protein>
<sequence length="178" mass="18196">MLSKGFFPIMAASALVTGVLISVAAPAQVIRNHNSSAPVDFDAGAIELQDKANRVILTGGVTATQAGLTLKASRVTAAYSSNDGIDVNRLDAVGGVNITKDDLRASSDSAIYDLDSSLITLLGNVRLTQGANRLNGGRIVIDLNSGRSTITGGGAAVPGTTSRGGRVTGTFTVPQRKN</sequence>
<keyword evidence="5" id="KW-1185">Reference proteome</keyword>
<dbReference type="GO" id="GO:0009279">
    <property type="term" value="C:cell outer membrane"/>
    <property type="evidence" value="ECO:0007669"/>
    <property type="project" value="TreeGrafter"/>
</dbReference>
<organism evidence="4 5">
    <name type="scientific">Sphingorhabdus pulchriflava</name>
    <dbReference type="NCBI Taxonomy" id="2292257"/>
    <lineage>
        <taxon>Bacteria</taxon>
        <taxon>Pseudomonadati</taxon>
        <taxon>Pseudomonadota</taxon>
        <taxon>Alphaproteobacteria</taxon>
        <taxon>Sphingomonadales</taxon>
        <taxon>Sphingomonadaceae</taxon>
        <taxon>Sphingorhabdus</taxon>
    </lineage>
</organism>
<dbReference type="GO" id="GO:0030288">
    <property type="term" value="C:outer membrane-bounded periplasmic space"/>
    <property type="evidence" value="ECO:0007669"/>
    <property type="project" value="TreeGrafter"/>
</dbReference>
<proteinExistence type="predicted"/>
<dbReference type="AlphaFoldDB" id="A0A371B5I5"/>
<dbReference type="Gene3D" id="2.60.450.10">
    <property type="entry name" value="Lipopolysaccharide (LPS) transport protein A like domain"/>
    <property type="match status" value="1"/>
</dbReference>
<dbReference type="OrthoDB" id="9811926at2"/>
<feature type="domain" description="Organic solvent tolerance-like N-terminal" evidence="3">
    <location>
        <begin position="43"/>
        <end position="146"/>
    </location>
</feature>
<dbReference type="GO" id="GO:0015920">
    <property type="term" value="P:lipopolysaccharide transport"/>
    <property type="evidence" value="ECO:0007669"/>
    <property type="project" value="TreeGrafter"/>
</dbReference>
<evidence type="ECO:0000256" key="2">
    <source>
        <dbReference type="SAM" id="SignalP"/>
    </source>
</evidence>
<feature type="chain" id="PRO_5016901412" evidence="2">
    <location>
        <begin position="28"/>
        <end position="178"/>
    </location>
</feature>
<dbReference type="Pfam" id="PF03968">
    <property type="entry name" value="LptD_N"/>
    <property type="match status" value="1"/>
</dbReference>
<gene>
    <name evidence="4" type="ORF">DXH95_12850</name>
</gene>
<dbReference type="GO" id="GO:0017089">
    <property type="term" value="F:glycolipid transfer activity"/>
    <property type="evidence" value="ECO:0007669"/>
    <property type="project" value="TreeGrafter"/>
</dbReference>
<evidence type="ECO:0000313" key="5">
    <source>
        <dbReference type="Proteomes" id="UP000263833"/>
    </source>
</evidence>
<name>A0A371B5I5_9SPHN</name>
<reference evidence="5" key="1">
    <citation type="submission" date="2018-08" db="EMBL/GenBank/DDBJ databases">
        <authorList>
            <person name="Kim S.-J."/>
            <person name="Jung G.-Y."/>
        </authorList>
    </citation>
    <scope>NUCLEOTIDE SEQUENCE [LARGE SCALE GENOMIC DNA]</scope>
    <source>
        <strain evidence="5">GY_G</strain>
    </source>
</reference>
<feature type="signal peptide" evidence="2">
    <location>
        <begin position="1"/>
        <end position="27"/>
    </location>
</feature>
<dbReference type="InterPro" id="IPR005653">
    <property type="entry name" value="OstA-like_N"/>
</dbReference>
<dbReference type="PANTHER" id="PTHR36504:SF1">
    <property type="entry name" value="LIPOPOLYSACCHARIDE EXPORT SYSTEM PROTEIN LPTA"/>
    <property type="match status" value="1"/>
</dbReference>
<dbReference type="InterPro" id="IPR052037">
    <property type="entry name" value="LPS_export_LptA"/>
</dbReference>
<dbReference type="PANTHER" id="PTHR36504">
    <property type="entry name" value="LIPOPOLYSACCHARIDE EXPORT SYSTEM PROTEIN LPTA"/>
    <property type="match status" value="1"/>
</dbReference>
<dbReference type="RefSeq" id="WP_115549916.1">
    <property type="nucleotide sequence ID" value="NZ_QRGP01000002.1"/>
</dbReference>
<comment type="caution">
    <text evidence="4">The sequence shown here is derived from an EMBL/GenBank/DDBJ whole genome shotgun (WGS) entry which is preliminary data.</text>
</comment>
<dbReference type="EMBL" id="QRGP01000002">
    <property type="protein sequence ID" value="RDV02814.1"/>
    <property type="molecule type" value="Genomic_DNA"/>
</dbReference>
<evidence type="ECO:0000259" key="3">
    <source>
        <dbReference type="Pfam" id="PF03968"/>
    </source>
</evidence>
<dbReference type="Proteomes" id="UP000263833">
    <property type="component" value="Unassembled WGS sequence"/>
</dbReference>
<evidence type="ECO:0000256" key="1">
    <source>
        <dbReference type="ARBA" id="ARBA00022729"/>
    </source>
</evidence>
<accession>A0A371B5I5</accession>
<evidence type="ECO:0000313" key="4">
    <source>
        <dbReference type="EMBL" id="RDV02814.1"/>
    </source>
</evidence>